<dbReference type="EMBL" id="LBJQ01000068">
    <property type="protein sequence ID" value="RXH30010.1"/>
    <property type="molecule type" value="Genomic_DNA"/>
</dbReference>
<keyword evidence="1" id="KW-0472">Membrane</keyword>
<gene>
    <name evidence="2" type="ORF">XH99_12400</name>
</gene>
<feature type="transmembrane region" description="Helical" evidence="1">
    <location>
        <begin position="12"/>
        <end position="34"/>
    </location>
</feature>
<feature type="transmembrane region" description="Helical" evidence="1">
    <location>
        <begin position="46"/>
        <end position="67"/>
    </location>
</feature>
<protein>
    <recommendedName>
        <fullName evidence="4">Polysaccharide biosynthesis protein</fullName>
    </recommendedName>
</protein>
<name>A0A4Q0S6U4_9BRAD</name>
<dbReference type="PANTHER" id="PTHR43318:SF1">
    <property type="entry name" value="POLYSACCHARIDE BIOSYNTHESIS PROTEIN EPSC-RELATED"/>
    <property type="match status" value="1"/>
</dbReference>
<dbReference type="PANTHER" id="PTHR43318">
    <property type="entry name" value="UDP-N-ACETYLGLUCOSAMINE 4,6-DEHYDRATASE"/>
    <property type="match status" value="1"/>
</dbReference>
<proteinExistence type="predicted"/>
<reference evidence="2 3" key="1">
    <citation type="submission" date="2015-04" db="EMBL/GenBank/DDBJ databases">
        <title>Comparative genomics of rhizobia nodulating Arachis hypogaea in China.</title>
        <authorList>
            <person name="Li Y."/>
        </authorList>
    </citation>
    <scope>NUCLEOTIDE SEQUENCE [LARGE SCALE GENOMIC DNA]</scope>
    <source>
        <strain evidence="2 3">CCBAU 51757</strain>
    </source>
</reference>
<dbReference type="InterPro" id="IPR051203">
    <property type="entry name" value="Polysaccharide_Synthase-Rel"/>
</dbReference>
<keyword evidence="1" id="KW-0812">Transmembrane</keyword>
<evidence type="ECO:0000313" key="2">
    <source>
        <dbReference type="EMBL" id="RXH30010.1"/>
    </source>
</evidence>
<dbReference type="AlphaFoldDB" id="A0A4Q0S6U4"/>
<keyword evidence="1" id="KW-1133">Transmembrane helix</keyword>
<comment type="caution">
    <text evidence="2">The sequence shown here is derived from an EMBL/GenBank/DDBJ whole genome shotgun (WGS) entry which is preliminary data.</text>
</comment>
<evidence type="ECO:0000256" key="1">
    <source>
        <dbReference type="SAM" id="Phobius"/>
    </source>
</evidence>
<organism evidence="2 3">
    <name type="scientific">Bradyrhizobium nanningense</name>
    <dbReference type="NCBI Taxonomy" id="1325118"/>
    <lineage>
        <taxon>Bacteria</taxon>
        <taxon>Pseudomonadati</taxon>
        <taxon>Pseudomonadota</taxon>
        <taxon>Alphaproteobacteria</taxon>
        <taxon>Hyphomicrobiales</taxon>
        <taxon>Nitrobacteraceae</taxon>
        <taxon>Bradyrhizobium</taxon>
    </lineage>
</organism>
<accession>A0A4Q0S6U4</accession>
<keyword evidence="3" id="KW-1185">Reference proteome</keyword>
<sequence length="92" mass="10469">MTRLTHLTSRNFLIALHDVLATTAALFAAFYVRFEGGDGFFQRLPVLFQILPYFLALSVVVFFLFNLTTTKWRFISLPDALNIIRAATVLTL</sequence>
<feature type="non-terminal residue" evidence="2">
    <location>
        <position position="92"/>
    </location>
</feature>
<evidence type="ECO:0008006" key="4">
    <source>
        <dbReference type="Google" id="ProtNLM"/>
    </source>
</evidence>
<dbReference type="Proteomes" id="UP000289546">
    <property type="component" value="Unassembled WGS sequence"/>
</dbReference>
<evidence type="ECO:0000313" key="3">
    <source>
        <dbReference type="Proteomes" id="UP000289546"/>
    </source>
</evidence>